<evidence type="ECO:0000256" key="3">
    <source>
        <dbReference type="ARBA" id="ARBA00001923"/>
    </source>
</evidence>
<dbReference type="Pfam" id="PF00128">
    <property type="entry name" value="Alpha-amylase"/>
    <property type="match status" value="1"/>
</dbReference>
<dbReference type="Pfam" id="PF02806">
    <property type="entry name" value="Alpha-amylase_C"/>
    <property type="match status" value="1"/>
</dbReference>
<reference evidence="19" key="1">
    <citation type="submission" date="2022-11" db="UniProtKB">
        <authorList>
            <consortium name="WormBaseParasite"/>
        </authorList>
    </citation>
    <scope>IDENTIFICATION</scope>
</reference>
<keyword evidence="15" id="KW-0732">Signal</keyword>
<evidence type="ECO:0000256" key="13">
    <source>
        <dbReference type="RuleBase" id="RU003615"/>
    </source>
</evidence>
<organism evidence="18 19">
    <name type="scientific">Acrobeloides nanus</name>
    <dbReference type="NCBI Taxonomy" id="290746"/>
    <lineage>
        <taxon>Eukaryota</taxon>
        <taxon>Metazoa</taxon>
        <taxon>Ecdysozoa</taxon>
        <taxon>Nematoda</taxon>
        <taxon>Chromadorea</taxon>
        <taxon>Rhabditida</taxon>
        <taxon>Tylenchina</taxon>
        <taxon>Cephalobomorpha</taxon>
        <taxon>Cephaloboidea</taxon>
        <taxon>Cephalobidae</taxon>
        <taxon>Acrobeloides</taxon>
    </lineage>
</organism>
<keyword evidence="9" id="KW-0106">Calcium</keyword>
<evidence type="ECO:0000259" key="17">
    <source>
        <dbReference type="SMART" id="SM00642"/>
    </source>
</evidence>
<dbReference type="InterPro" id="IPR031319">
    <property type="entry name" value="A-amylase_C"/>
</dbReference>
<dbReference type="InterPro" id="IPR006047">
    <property type="entry name" value="GH13_cat_dom"/>
</dbReference>
<keyword evidence="12 14" id="KW-0326">Glycosidase</keyword>
<feature type="domain" description="Glycosyl hydrolase family 13 catalytic" evidence="17">
    <location>
        <begin position="34"/>
        <end position="421"/>
    </location>
</feature>
<dbReference type="SMART" id="SM00632">
    <property type="entry name" value="Aamy_C"/>
    <property type="match status" value="1"/>
</dbReference>
<feature type="chain" id="PRO_5037872352" description="Alpha-amylase" evidence="15">
    <location>
        <begin position="17"/>
        <end position="688"/>
    </location>
</feature>
<keyword evidence="7" id="KW-0479">Metal-binding</keyword>
<comment type="subunit">
    <text evidence="5">Monomer.</text>
</comment>
<feature type="domain" description="Alpha-amylase C-terminal" evidence="16">
    <location>
        <begin position="429"/>
        <end position="515"/>
    </location>
</feature>
<dbReference type="InterPro" id="IPR006048">
    <property type="entry name" value="A-amylase/branching_C"/>
</dbReference>
<dbReference type="Proteomes" id="UP000887540">
    <property type="component" value="Unplaced"/>
</dbReference>
<name>A0A914C819_9BILA</name>
<evidence type="ECO:0000256" key="15">
    <source>
        <dbReference type="SAM" id="SignalP"/>
    </source>
</evidence>
<evidence type="ECO:0000256" key="5">
    <source>
        <dbReference type="ARBA" id="ARBA00011245"/>
    </source>
</evidence>
<dbReference type="EC" id="3.2.1.1" evidence="6 14"/>
<comment type="cofactor">
    <cofactor evidence="3">
        <name>chloride</name>
        <dbReference type="ChEBI" id="CHEBI:17996"/>
    </cofactor>
</comment>
<feature type="signal peptide" evidence="15">
    <location>
        <begin position="1"/>
        <end position="16"/>
    </location>
</feature>
<dbReference type="PANTHER" id="PTHR43447">
    <property type="entry name" value="ALPHA-AMYLASE"/>
    <property type="match status" value="1"/>
</dbReference>
<dbReference type="InterPro" id="IPR017853">
    <property type="entry name" value="GH"/>
</dbReference>
<evidence type="ECO:0000313" key="18">
    <source>
        <dbReference type="Proteomes" id="UP000887540"/>
    </source>
</evidence>
<protein>
    <recommendedName>
        <fullName evidence="6 14">Alpha-amylase</fullName>
        <ecNumber evidence="6 14">3.2.1.1</ecNumber>
    </recommendedName>
</protein>
<dbReference type="AlphaFoldDB" id="A0A914C819"/>
<evidence type="ECO:0000256" key="8">
    <source>
        <dbReference type="ARBA" id="ARBA00022801"/>
    </source>
</evidence>
<dbReference type="GO" id="GO:0005975">
    <property type="term" value="P:carbohydrate metabolic process"/>
    <property type="evidence" value="ECO:0007669"/>
    <property type="project" value="InterPro"/>
</dbReference>
<evidence type="ECO:0000256" key="12">
    <source>
        <dbReference type="ARBA" id="ARBA00023295"/>
    </source>
</evidence>
<accession>A0A914C819</accession>
<dbReference type="CDD" id="cd11317">
    <property type="entry name" value="AmyAc_bac_euk_AmyA"/>
    <property type="match status" value="1"/>
</dbReference>
<keyword evidence="11 14" id="KW-0119">Carbohydrate metabolism</keyword>
<evidence type="ECO:0000256" key="14">
    <source>
        <dbReference type="RuleBase" id="RU361134"/>
    </source>
</evidence>
<comment type="catalytic activity">
    <reaction evidence="1 14">
        <text>Endohydrolysis of (1-&gt;4)-alpha-D-glucosidic linkages in polysaccharides containing three or more (1-&gt;4)-alpha-linked D-glucose units.</text>
        <dbReference type="EC" id="3.2.1.1"/>
    </reaction>
</comment>
<proteinExistence type="inferred from homology"/>
<comment type="cofactor">
    <cofactor evidence="2">
        <name>Ca(2+)</name>
        <dbReference type="ChEBI" id="CHEBI:29108"/>
    </cofactor>
</comment>
<dbReference type="WBParaSite" id="ACRNAN_Path_543.g2054.t1">
    <property type="protein sequence ID" value="ACRNAN_Path_543.g2054.t1"/>
    <property type="gene ID" value="ACRNAN_Path_543.g2054"/>
</dbReference>
<evidence type="ECO:0000256" key="7">
    <source>
        <dbReference type="ARBA" id="ARBA00022723"/>
    </source>
</evidence>
<sequence>MFSQLIFVSLFTYALFQTNNPYEYDKPPLLPDRQLIVHLFDWKWSDIAAECENFLQYYGYGAVQISPPQEHITIVQNNDMSWSNRYAPVSYKLISRSGNENEFQDMVTRCNKVGLRIIVDAVLNHVSGANLKYGDYGAGSSGGSYFDGTIGAENYPGVPYFTNATHDKICNGDIQGIDYTTNISNVKNCRLDTLIDLDQSNPYVRSKMIEYLNHMVDIGVAGFRFDASEWMWPEDLKAILDGVHDLRSDVFGPNQRPLAIHEVHDDGSNLIKATDYTYAGRFTNFQYGPILTAAAKQQTNFGSLTTLGPNYSYGNLADYDVLNFVDNHDSQRDSPPDIVTYKDGVQYKLAVGFMLAWPYGLRRVMSSFYFNNHDQGPPSSGPPYFNITSPTFDSNTKMCLESSGWVCEHRWPEIRNLAKFNQVTSGSAVTAITSSKNALAFARERKGYFALNNNNISNFNLNTQTTLPPGTYCDVFSGDLVNNECTKKEIIVGSDGKASISVLPNSIVAIHIESRIGGPPPSPSPPPSSWQTTVVLLHRATQTGQNVFIRGGTNFNGNYSSWKQEDDFLDFEGAEMYQGTFLGKASLGTPLVWSTNDSQDIRYQPYNNYGPDYWIVEFKMNCTQLPSGWFELKGYENGNIGWEQNIAQTNCSGNVGGQPPFKSINHIAKCGYVNIFKWSQNNCIINSS</sequence>
<evidence type="ECO:0000259" key="16">
    <source>
        <dbReference type="SMART" id="SM00632"/>
    </source>
</evidence>
<evidence type="ECO:0000256" key="6">
    <source>
        <dbReference type="ARBA" id="ARBA00012595"/>
    </source>
</evidence>
<comment type="similarity">
    <text evidence="4 13">Belongs to the glycosyl hydrolase 13 family.</text>
</comment>
<dbReference type="SMART" id="SM00642">
    <property type="entry name" value="Aamy"/>
    <property type="match status" value="1"/>
</dbReference>
<dbReference type="InterPro" id="IPR006046">
    <property type="entry name" value="Alpha_amylase"/>
</dbReference>
<evidence type="ECO:0000256" key="9">
    <source>
        <dbReference type="ARBA" id="ARBA00022837"/>
    </source>
</evidence>
<evidence type="ECO:0000313" key="19">
    <source>
        <dbReference type="WBParaSite" id="ACRNAN_Path_543.g2054.t1"/>
    </source>
</evidence>
<evidence type="ECO:0000256" key="11">
    <source>
        <dbReference type="ARBA" id="ARBA00023277"/>
    </source>
</evidence>
<dbReference type="InterPro" id="IPR013780">
    <property type="entry name" value="Glyco_hydro_b"/>
</dbReference>
<keyword evidence="10" id="KW-0868">Chloride</keyword>
<dbReference type="SUPFAM" id="SSF51445">
    <property type="entry name" value="(Trans)glycosidases"/>
    <property type="match status" value="1"/>
</dbReference>
<evidence type="ECO:0000256" key="1">
    <source>
        <dbReference type="ARBA" id="ARBA00000548"/>
    </source>
</evidence>
<dbReference type="GO" id="GO:0046872">
    <property type="term" value="F:metal ion binding"/>
    <property type="evidence" value="ECO:0007669"/>
    <property type="project" value="UniProtKB-KW"/>
</dbReference>
<dbReference type="Gene3D" id="2.60.40.1180">
    <property type="entry name" value="Golgi alpha-mannosidase II"/>
    <property type="match status" value="1"/>
</dbReference>
<dbReference type="Gene3D" id="3.20.20.80">
    <property type="entry name" value="Glycosidases"/>
    <property type="match status" value="1"/>
</dbReference>
<evidence type="ECO:0000256" key="4">
    <source>
        <dbReference type="ARBA" id="ARBA00008061"/>
    </source>
</evidence>
<evidence type="ECO:0000256" key="10">
    <source>
        <dbReference type="ARBA" id="ARBA00023214"/>
    </source>
</evidence>
<evidence type="ECO:0000256" key="2">
    <source>
        <dbReference type="ARBA" id="ARBA00001913"/>
    </source>
</evidence>
<keyword evidence="8 14" id="KW-0378">Hydrolase</keyword>
<dbReference type="SUPFAM" id="SSF51011">
    <property type="entry name" value="Glycosyl hydrolase domain"/>
    <property type="match status" value="1"/>
</dbReference>
<dbReference type="GO" id="GO:0004556">
    <property type="term" value="F:alpha-amylase activity"/>
    <property type="evidence" value="ECO:0007669"/>
    <property type="project" value="UniProtKB-UniRule"/>
</dbReference>
<dbReference type="PRINTS" id="PR00110">
    <property type="entry name" value="ALPHAAMYLASE"/>
</dbReference>
<keyword evidence="18" id="KW-1185">Reference proteome</keyword>